<evidence type="ECO:0000313" key="2">
    <source>
        <dbReference type="Proteomes" id="UP000566819"/>
    </source>
</evidence>
<reference evidence="1 2" key="1">
    <citation type="submission" date="2020-03" db="EMBL/GenBank/DDBJ databases">
        <title>Draft Genome Sequence of Cudoniella acicularis.</title>
        <authorList>
            <person name="Buettner E."/>
            <person name="Kellner H."/>
        </authorList>
    </citation>
    <scope>NUCLEOTIDE SEQUENCE [LARGE SCALE GENOMIC DNA]</scope>
    <source>
        <strain evidence="1 2">DSM 108380</strain>
    </source>
</reference>
<dbReference type="EMBL" id="JAAMPI010000047">
    <property type="protein sequence ID" value="KAF4636834.1"/>
    <property type="molecule type" value="Genomic_DNA"/>
</dbReference>
<comment type="caution">
    <text evidence="1">The sequence shown here is derived from an EMBL/GenBank/DDBJ whole genome shotgun (WGS) entry which is preliminary data.</text>
</comment>
<dbReference type="AlphaFoldDB" id="A0A8H4RXN6"/>
<sequence length="152" mass="16242">MGVVFQRVTVAEHVTLFNWDFNAAWLEFVSTITFSRPFDAEICEHPKKSYPPAEGTVSRVGITVLEDVPVEDVDTLVAKVVDGEAEVVTGKVLDEGDDGSEAGVDAAEEDADKLELGTAIDELGAANDKLPAAVEELWAADRLELAAAIGQL</sequence>
<protein>
    <submittedName>
        <fullName evidence="1">Uncharacterized protein</fullName>
    </submittedName>
</protein>
<dbReference type="Proteomes" id="UP000566819">
    <property type="component" value="Unassembled WGS sequence"/>
</dbReference>
<keyword evidence="2" id="KW-1185">Reference proteome</keyword>
<name>A0A8H4RXN6_9HELO</name>
<organism evidence="1 2">
    <name type="scientific">Cudoniella acicularis</name>
    <dbReference type="NCBI Taxonomy" id="354080"/>
    <lineage>
        <taxon>Eukaryota</taxon>
        <taxon>Fungi</taxon>
        <taxon>Dikarya</taxon>
        <taxon>Ascomycota</taxon>
        <taxon>Pezizomycotina</taxon>
        <taxon>Leotiomycetes</taxon>
        <taxon>Helotiales</taxon>
        <taxon>Tricladiaceae</taxon>
        <taxon>Cudoniella</taxon>
    </lineage>
</organism>
<accession>A0A8H4RXN6</accession>
<proteinExistence type="predicted"/>
<gene>
    <name evidence="1" type="ORF">G7Y89_g1242</name>
</gene>
<evidence type="ECO:0000313" key="1">
    <source>
        <dbReference type="EMBL" id="KAF4636834.1"/>
    </source>
</evidence>